<organism evidence="1 2">
    <name type="scientific">Collinsella aerofaciens</name>
    <dbReference type="NCBI Taxonomy" id="74426"/>
    <lineage>
        <taxon>Bacteria</taxon>
        <taxon>Bacillati</taxon>
        <taxon>Actinomycetota</taxon>
        <taxon>Coriobacteriia</taxon>
        <taxon>Coriobacteriales</taxon>
        <taxon>Coriobacteriaceae</taxon>
        <taxon>Collinsella</taxon>
    </lineage>
</organism>
<evidence type="ECO:0000313" key="2">
    <source>
        <dbReference type="Proteomes" id="UP000361836"/>
    </source>
</evidence>
<dbReference type="RefSeq" id="WP_152076701.1">
    <property type="nucleotide sequence ID" value="NZ_CAAKNU010000074.1"/>
</dbReference>
<gene>
    <name evidence="1" type="ORF">KCJAJFAP_02265</name>
</gene>
<sequence>MEEIIKTGTVTVGYETSWGDRVRLAVCADRYERGGALALLALDATDPGDEDEYLELWCSLTVNLPGDPVASAWCAGAGHVVLDANNVPAVLVEALVGAGVVELAGRSVRSGFCSYPLAGVPQDVLERLRGYEETVRALASRAG</sequence>
<protein>
    <recommendedName>
        <fullName evidence="3">DUF4313 domain-containing protein</fullName>
    </recommendedName>
</protein>
<reference evidence="1 2" key="1">
    <citation type="submission" date="2019-10" db="EMBL/GenBank/DDBJ databases">
        <authorList>
            <person name="Wolf R A."/>
        </authorList>
    </citation>
    <scope>NUCLEOTIDE SEQUENCE [LARGE SCALE GENOMIC DNA]</scope>
    <source>
        <strain evidence="1">Collinsella_aerofaciens_MC2</strain>
    </source>
</reference>
<keyword evidence="2" id="KW-1185">Reference proteome</keyword>
<proteinExistence type="predicted"/>
<dbReference type="InterPro" id="IPR025462">
    <property type="entry name" value="DUF4313"/>
</dbReference>
<accession>A0A5K1J6M2</accession>
<dbReference type="Proteomes" id="UP000361836">
    <property type="component" value="Unassembled WGS sequence"/>
</dbReference>
<dbReference type="AlphaFoldDB" id="A0A5K1J6M2"/>
<evidence type="ECO:0008006" key="3">
    <source>
        <dbReference type="Google" id="ProtNLM"/>
    </source>
</evidence>
<name>A0A5K1J6M2_9ACTN</name>
<dbReference type="Pfam" id="PF14190">
    <property type="entry name" value="DUF4313"/>
    <property type="match status" value="1"/>
</dbReference>
<evidence type="ECO:0000313" key="1">
    <source>
        <dbReference type="EMBL" id="VWL98816.1"/>
    </source>
</evidence>
<dbReference type="EMBL" id="CABWIE010000022">
    <property type="protein sequence ID" value="VWL98816.1"/>
    <property type="molecule type" value="Genomic_DNA"/>
</dbReference>